<keyword evidence="1" id="KW-0378">Hydrolase</keyword>
<dbReference type="InterPro" id="IPR051021">
    <property type="entry name" value="Mito_Ser/Thr_phosphatase"/>
</dbReference>
<organism evidence="2 3">
    <name type="scientific">Geomonas limicola</name>
    <dbReference type="NCBI Taxonomy" id="2740186"/>
    <lineage>
        <taxon>Bacteria</taxon>
        <taxon>Pseudomonadati</taxon>
        <taxon>Thermodesulfobacteriota</taxon>
        <taxon>Desulfuromonadia</taxon>
        <taxon>Geobacterales</taxon>
        <taxon>Geobacteraceae</taxon>
        <taxon>Geomonas</taxon>
    </lineage>
</organism>
<dbReference type="SUPFAM" id="SSF53254">
    <property type="entry name" value="Phosphoglycerate mutase-like"/>
    <property type="match status" value="1"/>
</dbReference>
<dbReference type="Pfam" id="PF00300">
    <property type="entry name" value="His_Phos_1"/>
    <property type="match status" value="1"/>
</dbReference>
<comment type="caution">
    <text evidence="2">The sequence shown here is derived from an EMBL/GenBank/DDBJ whole genome shotgun (WGS) entry which is preliminary data.</text>
</comment>
<name>A0A6V8NAW9_9BACT</name>
<dbReference type="CDD" id="cd07067">
    <property type="entry name" value="HP_PGM_like"/>
    <property type="match status" value="1"/>
</dbReference>
<dbReference type="SMART" id="SM00855">
    <property type="entry name" value="PGAM"/>
    <property type="match status" value="1"/>
</dbReference>
<dbReference type="Gene3D" id="3.40.50.1240">
    <property type="entry name" value="Phosphoglycerate mutase-like"/>
    <property type="match status" value="1"/>
</dbReference>
<dbReference type="PANTHER" id="PTHR20935">
    <property type="entry name" value="PHOSPHOGLYCERATE MUTASE-RELATED"/>
    <property type="match status" value="1"/>
</dbReference>
<sequence length="170" mass="19155">MVIHLVRHAEAIERTPEVQEQHRYLTPRGRVRFRKIARTLKISGIDPDLILTSPLIRAVQTAEILAQTLKFKKELQLTDLLAHGFGAPQLRRLLEEHPDAREIALVGHEPELGEVTRVLLDTDTPCALDKGATVTFKLTAQGEAAFRQFVDGKGNLFDSRNKALKHLNQE</sequence>
<dbReference type="RefSeq" id="WP_183362358.1">
    <property type="nucleotide sequence ID" value="NZ_BLXZ01000007.1"/>
</dbReference>
<protein>
    <submittedName>
        <fullName evidence="2">Phosphohistidine phosphatase</fullName>
    </submittedName>
</protein>
<dbReference type="InterPro" id="IPR013078">
    <property type="entry name" value="His_Pase_superF_clade-1"/>
</dbReference>
<evidence type="ECO:0000313" key="2">
    <source>
        <dbReference type="EMBL" id="GFO69772.1"/>
    </source>
</evidence>
<accession>A0A6V8NAW9</accession>
<gene>
    <name evidence="2" type="primary">sixA</name>
    <name evidence="2" type="ORF">GMLC_33510</name>
</gene>
<dbReference type="GO" id="GO:0016787">
    <property type="term" value="F:hydrolase activity"/>
    <property type="evidence" value="ECO:0007669"/>
    <property type="project" value="UniProtKB-KW"/>
</dbReference>
<dbReference type="Proteomes" id="UP000587586">
    <property type="component" value="Unassembled WGS sequence"/>
</dbReference>
<reference evidence="3" key="1">
    <citation type="submission" date="2020-06" db="EMBL/GenBank/DDBJ databases">
        <title>Draft genomic sequecing of Geomonas sp. Red745.</title>
        <authorList>
            <person name="Itoh H."/>
            <person name="Xu Z.X."/>
            <person name="Ushijima N."/>
            <person name="Masuda Y."/>
            <person name="Shiratori Y."/>
            <person name="Senoo K."/>
        </authorList>
    </citation>
    <scope>NUCLEOTIDE SEQUENCE [LARGE SCALE GENOMIC DNA]</scope>
    <source>
        <strain evidence="3">Red745</strain>
    </source>
</reference>
<evidence type="ECO:0000256" key="1">
    <source>
        <dbReference type="ARBA" id="ARBA00022801"/>
    </source>
</evidence>
<dbReference type="AlphaFoldDB" id="A0A6V8NAW9"/>
<dbReference type="EMBL" id="BLXZ01000007">
    <property type="protein sequence ID" value="GFO69772.1"/>
    <property type="molecule type" value="Genomic_DNA"/>
</dbReference>
<evidence type="ECO:0000313" key="3">
    <source>
        <dbReference type="Proteomes" id="UP000587586"/>
    </source>
</evidence>
<proteinExistence type="predicted"/>
<keyword evidence="3" id="KW-1185">Reference proteome</keyword>
<dbReference type="InterPro" id="IPR029033">
    <property type="entry name" value="His_PPase_superfam"/>
</dbReference>